<geneLocation type="plasmid" evidence="1 2">
    <name>unnamed1</name>
</geneLocation>
<evidence type="ECO:0000313" key="1">
    <source>
        <dbReference type="EMBL" id="QGT84810.1"/>
    </source>
</evidence>
<keyword evidence="1" id="KW-0614">Plasmid</keyword>
<protein>
    <recommendedName>
        <fullName evidence="3">RiboL-PSP-HEPN domain-containing protein</fullName>
    </recommendedName>
</protein>
<dbReference type="AlphaFoldDB" id="A0AAE6QLR0"/>
<organism evidence="1 2">
    <name type="scientific">Pseudomonas coronafaciens pv. coronafaciens</name>
    <dbReference type="NCBI Taxonomy" id="235275"/>
    <lineage>
        <taxon>Bacteria</taxon>
        <taxon>Pseudomonadati</taxon>
        <taxon>Pseudomonadota</taxon>
        <taxon>Gammaproteobacteria</taxon>
        <taxon>Pseudomonadales</taxon>
        <taxon>Pseudomonadaceae</taxon>
        <taxon>Pseudomonas</taxon>
        <taxon>Pseudomonas coronafaciens</taxon>
    </lineage>
</organism>
<evidence type="ECO:0008006" key="3">
    <source>
        <dbReference type="Google" id="ProtNLM"/>
    </source>
</evidence>
<accession>A0AAE6QLR0</accession>
<evidence type="ECO:0000313" key="2">
    <source>
        <dbReference type="Proteomes" id="UP000423413"/>
    </source>
</evidence>
<sequence>MSWDDYIDTDYIDLPEEAVIPDAHPFEPSDEWLSSAQPEHQLEAMKRWFQARFVDPAQETPYDGGEGGYQFIHGGPYDPDEELQDRFGNIVEYGVIEQLVNELYSEVGDEWAPADWEPDYDEALAMVASGPGEPYQMLCTRLDQIRQVASINGNFDVTQVANQLAHAGIISALEAYLSETVTYWANEDEYVFRDLVSSIEEFQKAKLSVSDIFKEMEGLHARLEKYLQDLVWHRFEKVRSLMQRGLKITIPDIGFLMKEVEIRHDIIHRGGRDKQGRAVVLTGQQVSDISENVKVFAAYIEQELAQRFESHSAVDK</sequence>
<dbReference type="RefSeq" id="WP_122354572.1">
    <property type="nucleotide sequence ID" value="NZ_CP046442.1"/>
</dbReference>
<dbReference type="EMBL" id="CP046442">
    <property type="protein sequence ID" value="QGT84810.1"/>
    <property type="molecule type" value="Genomic_DNA"/>
</dbReference>
<dbReference type="GO" id="GO:0003779">
    <property type="term" value="F:actin binding"/>
    <property type="evidence" value="ECO:0007669"/>
    <property type="project" value="InterPro"/>
</dbReference>
<dbReference type="PROSITE" id="PS00414">
    <property type="entry name" value="PROFILIN"/>
    <property type="match status" value="1"/>
</dbReference>
<name>A0AAE6QLR0_9PSED</name>
<proteinExistence type="predicted"/>
<gene>
    <name evidence="1" type="ORF">GMO17_27120</name>
</gene>
<dbReference type="InterPro" id="IPR027310">
    <property type="entry name" value="Profilin_CS"/>
</dbReference>
<reference evidence="1 2" key="1">
    <citation type="submission" date="2019-11" db="EMBL/GenBank/DDBJ databases">
        <title>Complete genome sequence of Pseudomonas syringae pv. coronafaciens isolate B19001 originated in imported oat cereal.</title>
        <authorList>
            <person name="Kim S.M."/>
            <person name="Lee B.C."/>
            <person name="Seo S.J."/>
            <person name="Lee J.E."/>
            <person name="Choi N.J."/>
            <person name="Park J.H."/>
        </authorList>
    </citation>
    <scope>NUCLEOTIDE SEQUENCE [LARGE SCALE GENOMIC DNA]</scope>
    <source>
        <strain evidence="1 2">B19001</strain>
        <plasmid evidence="1 2">unnamed1</plasmid>
    </source>
</reference>
<dbReference type="Proteomes" id="UP000423413">
    <property type="component" value="Plasmid unnamed1"/>
</dbReference>